<dbReference type="Proteomes" id="UP000198460">
    <property type="component" value="Unassembled WGS sequence"/>
</dbReference>
<evidence type="ECO:0000313" key="2">
    <source>
        <dbReference type="Proteomes" id="UP000198460"/>
    </source>
</evidence>
<dbReference type="EMBL" id="FXAN01000094">
    <property type="protein sequence ID" value="SMG02190.1"/>
    <property type="molecule type" value="Genomic_DNA"/>
</dbReference>
<sequence>MASVTSSCRFLVFAVCLAAMRVFFDQCAIWRQLYFVRDIRMS</sequence>
<protein>
    <submittedName>
        <fullName evidence="1">Uncharacterized protein</fullName>
    </submittedName>
</protein>
<gene>
    <name evidence="1" type="ORF">BSIN_0809</name>
</gene>
<organism evidence="1 2">
    <name type="scientific">Burkholderia singularis</name>
    <dbReference type="NCBI Taxonomy" id="1503053"/>
    <lineage>
        <taxon>Bacteria</taxon>
        <taxon>Pseudomonadati</taxon>
        <taxon>Pseudomonadota</taxon>
        <taxon>Betaproteobacteria</taxon>
        <taxon>Burkholderiales</taxon>
        <taxon>Burkholderiaceae</taxon>
        <taxon>Burkholderia</taxon>
        <taxon>pseudomallei group</taxon>
    </lineage>
</organism>
<evidence type="ECO:0000313" key="1">
    <source>
        <dbReference type="EMBL" id="SMG02190.1"/>
    </source>
</evidence>
<name>A0A238HAI6_9BURK</name>
<proteinExistence type="predicted"/>
<dbReference type="AlphaFoldDB" id="A0A238HAI6"/>
<reference evidence="1 2" key="1">
    <citation type="submission" date="2017-04" db="EMBL/GenBank/DDBJ databases">
        <authorList>
            <person name="Afonso C.L."/>
            <person name="Miller P.J."/>
            <person name="Scott M.A."/>
            <person name="Spackman E."/>
            <person name="Goraichik I."/>
            <person name="Dimitrov K.M."/>
            <person name="Suarez D.L."/>
            <person name="Swayne D.E."/>
        </authorList>
    </citation>
    <scope>NUCLEOTIDE SEQUENCE [LARGE SCALE GENOMIC DNA]</scope>
    <source>
        <strain evidence="1">LMG 28154</strain>
    </source>
</reference>
<accession>A0A238HAI6</accession>